<proteinExistence type="predicted"/>
<evidence type="ECO:0000256" key="1">
    <source>
        <dbReference type="ARBA" id="ARBA00023002"/>
    </source>
</evidence>
<evidence type="ECO:0000313" key="3">
    <source>
        <dbReference type="Proteomes" id="UP000776252"/>
    </source>
</evidence>
<feature type="non-terminal residue" evidence="2">
    <location>
        <position position="64"/>
    </location>
</feature>
<dbReference type="SUPFAM" id="SSF56176">
    <property type="entry name" value="FAD-binding/transporter-associated domain-like"/>
    <property type="match status" value="1"/>
</dbReference>
<dbReference type="Gene3D" id="3.30.43.10">
    <property type="entry name" value="Uridine Diphospho-n-acetylenolpyruvylglucosamine Reductase, domain 2"/>
    <property type="match status" value="1"/>
</dbReference>
<dbReference type="EMBL" id="JAHLDV010000086">
    <property type="protein sequence ID" value="MBU3161685.1"/>
    <property type="molecule type" value="Genomic_DNA"/>
</dbReference>
<dbReference type="Proteomes" id="UP000776252">
    <property type="component" value="Unassembled WGS sequence"/>
</dbReference>
<keyword evidence="1" id="KW-0560">Oxidoreductase</keyword>
<reference evidence="2 3" key="1">
    <citation type="submission" date="2021-06" db="EMBL/GenBank/DDBJ databases">
        <title>Clostridia strains as spoilage organisms.</title>
        <authorList>
            <person name="Wambui J."/>
            <person name="Stephan R."/>
            <person name="Stevens M.J.A."/>
        </authorList>
    </citation>
    <scope>NUCLEOTIDE SEQUENCE [LARGE SCALE GENOMIC DNA]</scope>
    <source>
        <strain evidence="2 3">DSM 14204</strain>
    </source>
</reference>
<protein>
    <submittedName>
        <fullName evidence="2">2-hydroxy-acid oxidase</fullName>
    </submittedName>
</protein>
<dbReference type="InterPro" id="IPR016167">
    <property type="entry name" value="FAD-bd_PCMH_sub1"/>
</dbReference>
<sequence>MSYKKLDAMDIEFLVSVLGKDRVFTGDNINDDFSHDEMGGISKMPEVLVEVLTTDEVSKIMKYA</sequence>
<dbReference type="InterPro" id="IPR036318">
    <property type="entry name" value="FAD-bd_PCMH-like_sf"/>
</dbReference>
<keyword evidence="3" id="KW-1185">Reference proteome</keyword>
<name>A0ABS6BYI2_9CLOT</name>
<comment type="caution">
    <text evidence="2">The sequence shown here is derived from an EMBL/GenBank/DDBJ whole genome shotgun (WGS) entry which is preliminary data.</text>
</comment>
<evidence type="ECO:0000313" key="2">
    <source>
        <dbReference type="EMBL" id="MBU3161685.1"/>
    </source>
</evidence>
<organism evidence="2 3">
    <name type="scientific">Clostridium frigoris</name>
    <dbReference type="NCBI Taxonomy" id="205327"/>
    <lineage>
        <taxon>Bacteria</taxon>
        <taxon>Bacillati</taxon>
        <taxon>Bacillota</taxon>
        <taxon>Clostridia</taxon>
        <taxon>Eubacteriales</taxon>
        <taxon>Clostridiaceae</taxon>
        <taxon>Clostridium</taxon>
    </lineage>
</organism>
<gene>
    <name evidence="2" type="ORF">KPL37_18505</name>
</gene>
<accession>A0ABS6BYI2</accession>